<dbReference type="Gene3D" id="3.40.50.300">
    <property type="entry name" value="P-loop containing nucleotide triphosphate hydrolases"/>
    <property type="match status" value="1"/>
</dbReference>
<dbReference type="InterPro" id="IPR018541">
    <property type="entry name" value="Ftsk_gamma"/>
</dbReference>
<evidence type="ECO:0000313" key="6">
    <source>
        <dbReference type="EMBL" id="GAG66370.1"/>
    </source>
</evidence>
<organism evidence="6">
    <name type="scientific">marine sediment metagenome</name>
    <dbReference type="NCBI Taxonomy" id="412755"/>
    <lineage>
        <taxon>unclassified sequences</taxon>
        <taxon>metagenomes</taxon>
        <taxon>ecological metagenomes</taxon>
    </lineage>
</organism>
<evidence type="ECO:0000256" key="4">
    <source>
        <dbReference type="ARBA" id="ARBA00023125"/>
    </source>
</evidence>
<dbReference type="InterPro" id="IPR002543">
    <property type="entry name" value="FtsK_dom"/>
</dbReference>
<dbReference type="InterPro" id="IPR036388">
    <property type="entry name" value="WH-like_DNA-bd_sf"/>
</dbReference>
<dbReference type="PANTHER" id="PTHR22683:SF41">
    <property type="entry name" value="DNA TRANSLOCASE FTSK"/>
    <property type="match status" value="1"/>
</dbReference>
<dbReference type="InterPro" id="IPR036390">
    <property type="entry name" value="WH_DNA-bd_sf"/>
</dbReference>
<feature type="domain" description="FtsK" evidence="5">
    <location>
        <begin position="72"/>
        <end position="271"/>
    </location>
</feature>
<dbReference type="InterPro" id="IPR003593">
    <property type="entry name" value="AAA+_ATPase"/>
</dbReference>
<dbReference type="GO" id="GO:0003677">
    <property type="term" value="F:DNA binding"/>
    <property type="evidence" value="ECO:0007669"/>
    <property type="project" value="UniProtKB-KW"/>
</dbReference>
<dbReference type="Gene3D" id="1.10.10.10">
    <property type="entry name" value="Winged helix-like DNA-binding domain superfamily/Winged helix DNA-binding domain"/>
    <property type="match status" value="1"/>
</dbReference>
<dbReference type="PANTHER" id="PTHR22683">
    <property type="entry name" value="SPORULATION PROTEIN RELATED"/>
    <property type="match status" value="1"/>
</dbReference>
<dbReference type="Pfam" id="PF01580">
    <property type="entry name" value="FtsK_SpoIIIE"/>
    <property type="match status" value="1"/>
</dbReference>
<dbReference type="InterPro" id="IPR041027">
    <property type="entry name" value="FtsK_alpha"/>
</dbReference>
<dbReference type="Pfam" id="PF09397">
    <property type="entry name" value="FtsK_gamma"/>
    <property type="match status" value="1"/>
</dbReference>
<keyword evidence="3" id="KW-0067">ATP-binding</keyword>
<dbReference type="CDD" id="cd01127">
    <property type="entry name" value="TrwB_TraG_TraD_VirD4"/>
    <property type="match status" value="1"/>
</dbReference>
<proteinExistence type="inferred from homology"/>
<protein>
    <recommendedName>
        <fullName evidence="5">FtsK domain-containing protein</fullName>
    </recommendedName>
</protein>
<comment type="similarity">
    <text evidence="1">Belongs to the FtsK/SpoIIIE/SftA family.</text>
</comment>
<dbReference type="InterPro" id="IPR050206">
    <property type="entry name" value="FtsK/SpoIIIE/SftA"/>
</dbReference>
<dbReference type="Gene3D" id="3.30.980.40">
    <property type="match status" value="1"/>
</dbReference>
<dbReference type="SUPFAM" id="SSF46785">
    <property type="entry name" value="Winged helix' DNA-binding domain"/>
    <property type="match status" value="1"/>
</dbReference>
<gene>
    <name evidence="6" type="ORF">S01H4_01007</name>
</gene>
<sequence>MRKILTLENDLCVALGTPDLRILTPIPGKAALGLEVPNKVKEIVTLGDILLSPDINPNRGILTVPIGKDLNGDPVFIDIVEMPHLLIAGATGSGKSSCLNNILTSLLFQTRPWDVKFLMIDPKMVELNVFDGIPHLLTKVVTKPKEAAAALAWVVREMEQRFEIIARARVRSIEQYNVSLDELNQQLTEDEEKFQHIPYIIVFIDELYDLMIISASEVEDSICRIAQMARAVGIHLIVATQRPSVNVITGIIKANIPSRIAFAVTSGTDSRVIIDQVGAEKLIGKGDMLYLPTAASTPIRIQGAFVTQREVESTVSYIKNQVKPKYIKGITDVESKISPAAKEDEALVEEALKVILKAGYASVSLLQRRLRLGYSRAGRLIDILEDMGVISGYAGSKPREVLITEEEFEKIKSSNLS</sequence>
<name>X0ZAA6_9ZZZZ</name>
<evidence type="ECO:0000256" key="3">
    <source>
        <dbReference type="ARBA" id="ARBA00022840"/>
    </source>
</evidence>
<dbReference type="EMBL" id="BART01000166">
    <property type="protein sequence ID" value="GAG66370.1"/>
    <property type="molecule type" value="Genomic_DNA"/>
</dbReference>
<dbReference type="GO" id="GO:0005524">
    <property type="term" value="F:ATP binding"/>
    <property type="evidence" value="ECO:0007669"/>
    <property type="project" value="UniProtKB-KW"/>
</dbReference>
<keyword evidence="2" id="KW-0547">Nucleotide-binding</keyword>
<dbReference type="AlphaFoldDB" id="X0ZAA6"/>
<keyword evidence="4" id="KW-0238">DNA-binding</keyword>
<dbReference type="InterPro" id="IPR027417">
    <property type="entry name" value="P-loop_NTPase"/>
</dbReference>
<evidence type="ECO:0000256" key="1">
    <source>
        <dbReference type="ARBA" id="ARBA00006474"/>
    </source>
</evidence>
<dbReference type="PROSITE" id="PS50901">
    <property type="entry name" value="FTSK"/>
    <property type="match status" value="1"/>
</dbReference>
<comment type="caution">
    <text evidence="6">The sequence shown here is derived from an EMBL/GenBank/DDBJ whole genome shotgun (WGS) entry which is preliminary data.</text>
</comment>
<reference evidence="6" key="1">
    <citation type="journal article" date="2014" name="Front. Microbiol.">
        <title>High frequency of phylogenetically diverse reductive dehalogenase-homologous genes in deep subseafloor sedimentary metagenomes.</title>
        <authorList>
            <person name="Kawai M."/>
            <person name="Futagami T."/>
            <person name="Toyoda A."/>
            <person name="Takaki Y."/>
            <person name="Nishi S."/>
            <person name="Hori S."/>
            <person name="Arai W."/>
            <person name="Tsubouchi T."/>
            <person name="Morono Y."/>
            <person name="Uchiyama I."/>
            <person name="Ito T."/>
            <person name="Fujiyama A."/>
            <person name="Inagaki F."/>
            <person name="Takami H."/>
        </authorList>
    </citation>
    <scope>NUCLEOTIDE SEQUENCE</scope>
    <source>
        <strain evidence="6">Expedition CK06-06</strain>
    </source>
</reference>
<evidence type="ECO:0000259" key="5">
    <source>
        <dbReference type="PROSITE" id="PS50901"/>
    </source>
</evidence>
<dbReference type="SUPFAM" id="SSF52540">
    <property type="entry name" value="P-loop containing nucleoside triphosphate hydrolases"/>
    <property type="match status" value="1"/>
</dbReference>
<dbReference type="SMART" id="SM00382">
    <property type="entry name" value="AAA"/>
    <property type="match status" value="1"/>
</dbReference>
<dbReference type="Pfam" id="PF17854">
    <property type="entry name" value="FtsK_alpha"/>
    <property type="match status" value="1"/>
</dbReference>
<dbReference type="SMART" id="SM00843">
    <property type="entry name" value="Ftsk_gamma"/>
    <property type="match status" value="1"/>
</dbReference>
<accession>X0ZAA6</accession>
<evidence type="ECO:0000256" key="2">
    <source>
        <dbReference type="ARBA" id="ARBA00022741"/>
    </source>
</evidence>